<reference evidence="4 5" key="1">
    <citation type="submission" date="2018-09" db="EMBL/GenBank/DDBJ databases">
        <title>Paenibacillus aracenensis nov. sp. isolated from a cave in southern Spain.</title>
        <authorList>
            <person name="Jurado V."/>
            <person name="Gutierrez-Patricio S."/>
            <person name="Gonzalez-Pimentel J.L."/>
            <person name="Miller A.Z."/>
            <person name="Laiz L."/>
            <person name="Saiz-Jimenez C."/>
        </authorList>
    </citation>
    <scope>NUCLEOTIDE SEQUENCE [LARGE SCALE GENOMIC DNA]</scope>
    <source>
        <strain evidence="4 5">DSM 22867</strain>
    </source>
</reference>
<evidence type="ECO:0000256" key="1">
    <source>
        <dbReference type="SAM" id="Phobius"/>
    </source>
</evidence>
<dbReference type="Gene3D" id="2.60.40.1630">
    <property type="entry name" value="bacillus anthracis domain"/>
    <property type="match status" value="1"/>
</dbReference>
<dbReference type="EMBL" id="QXQA01000031">
    <property type="protein sequence ID" value="RIX45840.1"/>
    <property type="molecule type" value="Genomic_DNA"/>
</dbReference>
<dbReference type="Pfam" id="PF13786">
    <property type="entry name" value="DUF4179"/>
    <property type="match status" value="1"/>
</dbReference>
<evidence type="ECO:0000313" key="5">
    <source>
        <dbReference type="Proteomes" id="UP000266482"/>
    </source>
</evidence>
<comment type="caution">
    <text evidence="4">The sequence shown here is derived from an EMBL/GenBank/DDBJ whole genome shotgun (WGS) entry which is preliminary data.</text>
</comment>
<keyword evidence="1" id="KW-1133">Transmembrane helix</keyword>
<protein>
    <submittedName>
        <fullName evidence="4">DUF4179 domain-containing protein</fullName>
    </submittedName>
</protein>
<accession>A0A3A1UH06</accession>
<proteinExistence type="predicted"/>
<dbReference type="OrthoDB" id="2725974at2"/>
<dbReference type="Proteomes" id="UP000266482">
    <property type="component" value="Unassembled WGS sequence"/>
</dbReference>
<dbReference type="InterPro" id="IPR025436">
    <property type="entry name" value="DUF4179"/>
</dbReference>
<dbReference type="AlphaFoldDB" id="A0A3A1UH06"/>
<evidence type="ECO:0000313" key="4">
    <source>
        <dbReference type="EMBL" id="RIX45840.1"/>
    </source>
</evidence>
<feature type="domain" description="DUF4179" evidence="2">
    <location>
        <begin position="68"/>
        <end position="161"/>
    </location>
</feature>
<gene>
    <name evidence="4" type="ORF">D3P08_26810</name>
</gene>
<keyword evidence="5" id="KW-1185">Reference proteome</keyword>
<keyword evidence="1" id="KW-0472">Membrane</keyword>
<sequence>MTGLRKRAEDEMDDDPVLGRLLKDIAKDKARLNELTDLDTNLELSRKIDESLMNGLNRGRGRTNRDRRRRISLQIGAAAIVMFFMLTAFVRISPAFAAFMKEIPGFGGFVELISFDRSLITALHNEYMQIVNKSDERNGFKFTVNGVIADSQRVVLLYTAEGPGINEEDSTFLPYELKDENGKNISAVMSSSHYYREVENKNAGVQDYLDITMSPGVPVPQEIRFRLQVGSEWLEVHVPVDHAKFEGMREEIVLNESIEIANQKILIQKAVITPLQVSITFVGDKENEKRLNDFIGLELVDDRGRSYTTNMGMGDLDTELTRHFQSSYFEKPKSLTLKAEGLMLSERNVKIVIDTEKEQMLASPDSRLRLVDVIKKDQDIDLIFELNQQDDPDDSMRGISLFANDGVVRDASGTSYMISSGDSTGENFASYRSSEPLGTYYYHIPNADYEQPLTFDVNQYLGHVLQDISVKIK</sequence>
<dbReference type="RefSeq" id="WP_119603203.1">
    <property type="nucleotide sequence ID" value="NZ_QXQA01000031.1"/>
</dbReference>
<dbReference type="InterPro" id="IPR040680">
    <property type="entry name" value="DUF5643"/>
</dbReference>
<evidence type="ECO:0000259" key="3">
    <source>
        <dbReference type="Pfam" id="PF18705"/>
    </source>
</evidence>
<evidence type="ECO:0000259" key="2">
    <source>
        <dbReference type="Pfam" id="PF13786"/>
    </source>
</evidence>
<feature type="domain" description="DUF5643" evidence="3">
    <location>
        <begin position="251"/>
        <end position="354"/>
    </location>
</feature>
<feature type="transmembrane region" description="Helical" evidence="1">
    <location>
        <begin position="71"/>
        <end position="90"/>
    </location>
</feature>
<keyword evidence="1" id="KW-0812">Transmembrane</keyword>
<name>A0A3A1UH06_9BACL</name>
<dbReference type="Pfam" id="PF18705">
    <property type="entry name" value="DUF5643"/>
    <property type="match status" value="1"/>
</dbReference>
<organism evidence="4 5">
    <name type="scientific">Paenibacillus nanensis</name>
    <dbReference type="NCBI Taxonomy" id="393251"/>
    <lineage>
        <taxon>Bacteria</taxon>
        <taxon>Bacillati</taxon>
        <taxon>Bacillota</taxon>
        <taxon>Bacilli</taxon>
        <taxon>Bacillales</taxon>
        <taxon>Paenibacillaceae</taxon>
        <taxon>Paenibacillus</taxon>
    </lineage>
</organism>